<dbReference type="AlphaFoldDB" id="X1IZM8"/>
<dbReference type="PANTHER" id="PTHR43227">
    <property type="entry name" value="BLL4140 PROTEIN"/>
    <property type="match status" value="1"/>
</dbReference>
<comment type="caution">
    <text evidence="9">The sequence shown here is derived from an EMBL/GenBank/DDBJ whole genome shotgun (WGS) entry which is preliminary data.</text>
</comment>
<evidence type="ECO:0000256" key="7">
    <source>
        <dbReference type="SAM" id="Phobius"/>
    </source>
</evidence>
<name>X1IZM8_9ZZZZ</name>
<keyword evidence="2" id="KW-0813">Transport</keyword>
<feature type="transmembrane region" description="Helical" evidence="7">
    <location>
        <begin position="75"/>
        <end position="97"/>
    </location>
</feature>
<dbReference type="InterPro" id="IPR050809">
    <property type="entry name" value="UgpAE/MalFG_permease"/>
</dbReference>
<keyword evidence="3" id="KW-1003">Cell membrane</keyword>
<accession>X1IZM8</accession>
<evidence type="ECO:0000256" key="4">
    <source>
        <dbReference type="ARBA" id="ARBA00022692"/>
    </source>
</evidence>
<feature type="domain" description="ABC transmembrane type-1" evidence="8">
    <location>
        <begin position="1"/>
        <end position="96"/>
    </location>
</feature>
<dbReference type="EMBL" id="BARU01041326">
    <property type="protein sequence ID" value="GAH87177.1"/>
    <property type="molecule type" value="Genomic_DNA"/>
</dbReference>
<feature type="non-terminal residue" evidence="9">
    <location>
        <position position="1"/>
    </location>
</feature>
<evidence type="ECO:0000256" key="5">
    <source>
        <dbReference type="ARBA" id="ARBA00022989"/>
    </source>
</evidence>
<evidence type="ECO:0000256" key="3">
    <source>
        <dbReference type="ARBA" id="ARBA00022475"/>
    </source>
</evidence>
<evidence type="ECO:0000256" key="1">
    <source>
        <dbReference type="ARBA" id="ARBA00004651"/>
    </source>
</evidence>
<proteinExistence type="predicted"/>
<dbReference type="InterPro" id="IPR035906">
    <property type="entry name" value="MetI-like_sf"/>
</dbReference>
<gene>
    <name evidence="9" type="ORF">S03H2_63735</name>
</gene>
<evidence type="ECO:0000256" key="2">
    <source>
        <dbReference type="ARBA" id="ARBA00022448"/>
    </source>
</evidence>
<dbReference type="GO" id="GO:0005886">
    <property type="term" value="C:plasma membrane"/>
    <property type="evidence" value="ECO:0007669"/>
    <property type="project" value="UniProtKB-SubCell"/>
</dbReference>
<dbReference type="Gene3D" id="1.10.3720.10">
    <property type="entry name" value="MetI-like"/>
    <property type="match status" value="1"/>
</dbReference>
<dbReference type="InterPro" id="IPR000515">
    <property type="entry name" value="MetI-like"/>
</dbReference>
<dbReference type="GO" id="GO:0055085">
    <property type="term" value="P:transmembrane transport"/>
    <property type="evidence" value="ECO:0007669"/>
    <property type="project" value="InterPro"/>
</dbReference>
<keyword evidence="4 7" id="KW-0812">Transmembrane</keyword>
<evidence type="ECO:0000256" key="6">
    <source>
        <dbReference type="ARBA" id="ARBA00023136"/>
    </source>
</evidence>
<comment type="subcellular location">
    <subcellularLocation>
        <location evidence="1">Cell membrane</location>
        <topology evidence="1">Multi-pass membrane protein</topology>
    </subcellularLocation>
</comment>
<organism evidence="9">
    <name type="scientific">marine sediment metagenome</name>
    <dbReference type="NCBI Taxonomy" id="412755"/>
    <lineage>
        <taxon>unclassified sequences</taxon>
        <taxon>metagenomes</taxon>
        <taxon>ecological metagenomes</taxon>
    </lineage>
</organism>
<protein>
    <recommendedName>
        <fullName evidence="8">ABC transmembrane type-1 domain-containing protein</fullName>
    </recommendedName>
</protein>
<evidence type="ECO:0000313" key="9">
    <source>
        <dbReference type="EMBL" id="GAH87177.1"/>
    </source>
</evidence>
<evidence type="ECO:0000259" key="8">
    <source>
        <dbReference type="PROSITE" id="PS50928"/>
    </source>
</evidence>
<dbReference type="SUPFAM" id="SSF161098">
    <property type="entry name" value="MetI-like"/>
    <property type="match status" value="1"/>
</dbReference>
<keyword evidence="6 7" id="KW-0472">Membrane</keyword>
<reference evidence="9" key="1">
    <citation type="journal article" date="2014" name="Front. Microbiol.">
        <title>High frequency of phylogenetically diverse reductive dehalogenase-homologous genes in deep subseafloor sedimentary metagenomes.</title>
        <authorList>
            <person name="Kawai M."/>
            <person name="Futagami T."/>
            <person name="Toyoda A."/>
            <person name="Takaki Y."/>
            <person name="Nishi S."/>
            <person name="Hori S."/>
            <person name="Arai W."/>
            <person name="Tsubouchi T."/>
            <person name="Morono Y."/>
            <person name="Uchiyama I."/>
            <person name="Ito T."/>
            <person name="Fujiyama A."/>
            <person name="Inagaki F."/>
            <person name="Takami H."/>
        </authorList>
    </citation>
    <scope>NUCLEOTIDE SEQUENCE</scope>
    <source>
        <strain evidence="9">Expedition CK06-06</strain>
    </source>
</reference>
<dbReference type="CDD" id="cd06261">
    <property type="entry name" value="TM_PBP2"/>
    <property type="match status" value="1"/>
</dbReference>
<dbReference type="PROSITE" id="PS50928">
    <property type="entry name" value="ABC_TM1"/>
    <property type="match status" value="1"/>
</dbReference>
<sequence length="107" mass="12379">RELLEAARVDGATEFKIFWKIILPLMKPTLAVVATTMTINVLKVFDIVYVMTNGNFNTEVVANRMYKEMFLFRNFGRASTIAVILLILIIPMIVINIQRFREQEAIR</sequence>
<keyword evidence="5 7" id="KW-1133">Transmembrane helix</keyword>
<dbReference type="Pfam" id="PF00528">
    <property type="entry name" value="BPD_transp_1"/>
    <property type="match status" value="1"/>
</dbReference>
<dbReference type="PANTHER" id="PTHR43227:SF8">
    <property type="entry name" value="DIACETYLCHITOBIOSE UPTAKE SYSTEM PERMEASE PROTEIN DASB"/>
    <property type="match status" value="1"/>
</dbReference>